<evidence type="ECO:0000313" key="1">
    <source>
        <dbReference type="EMBL" id="HEF64068.1"/>
    </source>
</evidence>
<dbReference type="InterPro" id="IPR042557">
    <property type="entry name" value="SCO4226"/>
</dbReference>
<dbReference type="AlphaFoldDB" id="A0A7C1FTB8"/>
<accession>A0A7C1FTB8</accession>
<proteinExistence type="predicted"/>
<reference evidence="1" key="1">
    <citation type="journal article" date="2020" name="mSystems">
        <title>Genome- and Community-Level Interaction Insights into Carbon Utilization and Element Cycling Functions of Hydrothermarchaeota in Hydrothermal Sediment.</title>
        <authorList>
            <person name="Zhou Z."/>
            <person name="Liu Y."/>
            <person name="Xu W."/>
            <person name="Pan J."/>
            <person name="Luo Z.H."/>
            <person name="Li M."/>
        </authorList>
    </citation>
    <scope>NUCLEOTIDE SEQUENCE [LARGE SCALE GENOMIC DNA]</scope>
    <source>
        <strain evidence="1">SpSt-222</strain>
    </source>
</reference>
<protein>
    <submittedName>
        <fullName evidence="1">DUF4242 domain-containing protein</fullName>
    </submittedName>
</protein>
<dbReference type="InterPro" id="IPR025336">
    <property type="entry name" value="SCO4226-like"/>
</dbReference>
<dbReference type="Gene3D" id="3.30.70.3090">
    <property type="entry name" value="ORF SCO4226, nickel-binding ferredoxin-like monomer"/>
    <property type="match status" value="1"/>
</dbReference>
<dbReference type="EMBL" id="DSJL01000001">
    <property type="protein sequence ID" value="HEF64068.1"/>
    <property type="molecule type" value="Genomic_DNA"/>
</dbReference>
<comment type="caution">
    <text evidence="1">The sequence shown here is derived from an EMBL/GenBank/DDBJ whole genome shotgun (WGS) entry which is preliminary data.</text>
</comment>
<name>A0A7C1FTB8_THERO</name>
<dbReference type="Pfam" id="PF14026">
    <property type="entry name" value="SCO4226-like"/>
    <property type="match status" value="1"/>
</dbReference>
<sequence length="173" mass="19372">MPLFLAEYRVQATDRTQLEPLFAAIDRAVRQAGGEVIEYQVGQDLAILYAVLEHSDGEALQKSLEDAGVVPQDFAQVRLVGQSLEEVKAQRGEANYLVEWDLPAGLTMEAYLQRKAEKSPLYAQVPEVRFLRTYVREDMAKCVCLYAAPDEAAVRRARQVVSAPVDRLTRLCS</sequence>
<gene>
    <name evidence="1" type="ORF">ENP47_00420</name>
</gene>
<organism evidence="1">
    <name type="scientific">Thermomicrobium roseum</name>
    <dbReference type="NCBI Taxonomy" id="500"/>
    <lineage>
        <taxon>Bacteria</taxon>
        <taxon>Pseudomonadati</taxon>
        <taxon>Thermomicrobiota</taxon>
        <taxon>Thermomicrobia</taxon>
        <taxon>Thermomicrobiales</taxon>
        <taxon>Thermomicrobiaceae</taxon>
        <taxon>Thermomicrobium</taxon>
    </lineage>
</organism>